<name>D0MRX2_PHYIT</name>
<organism evidence="1 2">
    <name type="scientific">Phytophthora infestans (strain T30-4)</name>
    <name type="common">Potato late blight agent</name>
    <dbReference type="NCBI Taxonomy" id="403677"/>
    <lineage>
        <taxon>Eukaryota</taxon>
        <taxon>Sar</taxon>
        <taxon>Stramenopiles</taxon>
        <taxon>Oomycota</taxon>
        <taxon>Peronosporomycetes</taxon>
        <taxon>Peronosporales</taxon>
        <taxon>Peronosporaceae</taxon>
        <taxon>Phytophthora</taxon>
    </lineage>
</organism>
<protein>
    <submittedName>
        <fullName evidence="1">Uncharacterized protein</fullName>
    </submittedName>
</protein>
<reference evidence="2" key="1">
    <citation type="journal article" date="2009" name="Nature">
        <title>Genome sequence and analysis of the Irish potato famine pathogen Phytophthora infestans.</title>
        <authorList>
            <consortium name="The Broad Institute Genome Sequencing Platform"/>
            <person name="Haas B.J."/>
            <person name="Kamoun S."/>
            <person name="Zody M.C."/>
            <person name="Jiang R.H."/>
            <person name="Handsaker R.E."/>
            <person name="Cano L.M."/>
            <person name="Grabherr M."/>
            <person name="Kodira C.D."/>
            <person name="Raffaele S."/>
            <person name="Torto-Alalibo T."/>
            <person name="Bozkurt T.O."/>
            <person name="Ah-Fong A.M."/>
            <person name="Alvarado L."/>
            <person name="Anderson V.L."/>
            <person name="Armstrong M.R."/>
            <person name="Avrova A."/>
            <person name="Baxter L."/>
            <person name="Beynon J."/>
            <person name="Boevink P.C."/>
            <person name="Bollmann S.R."/>
            <person name="Bos J.I."/>
            <person name="Bulone V."/>
            <person name="Cai G."/>
            <person name="Cakir C."/>
            <person name="Carrington J.C."/>
            <person name="Chawner M."/>
            <person name="Conti L."/>
            <person name="Costanzo S."/>
            <person name="Ewan R."/>
            <person name="Fahlgren N."/>
            <person name="Fischbach M.A."/>
            <person name="Fugelstad J."/>
            <person name="Gilroy E.M."/>
            <person name="Gnerre S."/>
            <person name="Green P.J."/>
            <person name="Grenville-Briggs L.J."/>
            <person name="Griffith J."/>
            <person name="Grunwald N.J."/>
            <person name="Horn K."/>
            <person name="Horner N.R."/>
            <person name="Hu C.H."/>
            <person name="Huitema E."/>
            <person name="Jeong D.H."/>
            <person name="Jones A.M."/>
            <person name="Jones J.D."/>
            <person name="Jones R.W."/>
            <person name="Karlsson E.K."/>
            <person name="Kunjeti S.G."/>
            <person name="Lamour K."/>
            <person name="Liu Z."/>
            <person name="Ma L."/>
            <person name="Maclean D."/>
            <person name="Chibucos M.C."/>
            <person name="McDonald H."/>
            <person name="McWalters J."/>
            <person name="Meijer H.J."/>
            <person name="Morgan W."/>
            <person name="Morris P.F."/>
            <person name="Munro C.A."/>
            <person name="O'Neill K."/>
            <person name="Ospina-Giraldo M."/>
            <person name="Pinzon A."/>
            <person name="Pritchard L."/>
            <person name="Ramsahoye B."/>
            <person name="Ren Q."/>
            <person name="Restrepo S."/>
            <person name="Roy S."/>
            <person name="Sadanandom A."/>
            <person name="Savidor A."/>
            <person name="Schornack S."/>
            <person name="Schwartz D.C."/>
            <person name="Schumann U.D."/>
            <person name="Schwessinger B."/>
            <person name="Seyer L."/>
            <person name="Sharpe T."/>
            <person name="Silvar C."/>
            <person name="Song J."/>
            <person name="Studholme D.J."/>
            <person name="Sykes S."/>
            <person name="Thines M."/>
            <person name="van de Vondervoort P.J."/>
            <person name="Phuntumart V."/>
            <person name="Wawra S."/>
            <person name="Weide R."/>
            <person name="Win J."/>
            <person name="Young C."/>
            <person name="Zhou S."/>
            <person name="Fry W."/>
            <person name="Meyers B.C."/>
            <person name="van West P."/>
            <person name="Ristaino J."/>
            <person name="Govers F."/>
            <person name="Birch P.R."/>
            <person name="Whisson S.C."/>
            <person name="Judelson H.S."/>
            <person name="Nusbaum C."/>
        </authorList>
    </citation>
    <scope>NUCLEOTIDE SEQUENCE [LARGE SCALE GENOMIC DNA]</scope>
    <source>
        <strain evidence="2">T30-4</strain>
    </source>
</reference>
<dbReference type="GeneID" id="9472739"/>
<evidence type="ECO:0000313" key="1">
    <source>
        <dbReference type="EMBL" id="EEY58241.1"/>
    </source>
</evidence>
<accession>D0MRX2</accession>
<sequence>MGIDSGAEVDAKLRDAKDGESQRVLTLNAKIVLDLFESAMQPLVLVSKISGRFFRCASSGRRNKMCPLRKTVDNYPYSIVESVPRTWKAGNKIHSNLAPSTVRNF</sequence>
<keyword evidence="2" id="KW-1185">Reference proteome</keyword>
<dbReference type="HOGENOM" id="CLU_2241856_0_0_1"/>
<dbReference type="Proteomes" id="UP000006643">
    <property type="component" value="Unassembled WGS sequence"/>
</dbReference>
<proteinExistence type="predicted"/>
<dbReference type="RefSeq" id="XP_002909427.1">
    <property type="nucleotide sequence ID" value="XM_002909381.1"/>
</dbReference>
<dbReference type="EMBL" id="DS028118">
    <property type="protein sequence ID" value="EEY58241.1"/>
    <property type="molecule type" value="Genomic_DNA"/>
</dbReference>
<dbReference type="VEuPathDB" id="FungiDB:PITG_00881"/>
<dbReference type="InParanoid" id="D0MRX2"/>
<dbReference type="AlphaFoldDB" id="D0MRX2"/>
<gene>
    <name evidence="1" type="ORF">PITG_00881</name>
</gene>
<dbReference type="KEGG" id="pif:PITG_00881"/>
<evidence type="ECO:0000313" key="2">
    <source>
        <dbReference type="Proteomes" id="UP000006643"/>
    </source>
</evidence>